<dbReference type="SUPFAM" id="SSF57667">
    <property type="entry name" value="beta-beta-alpha zinc fingers"/>
    <property type="match status" value="2"/>
</dbReference>
<keyword evidence="1" id="KW-0862">Zinc</keyword>
<keyword evidence="5" id="KW-1185">Reference proteome</keyword>
<feature type="compositionally biased region" description="Basic and acidic residues" evidence="2">
    <location>
        <begin position="62"/>
        <end position="71"/>
    </location>
</feature>
<feature type="region of interest" description="Disordered" evidence="2">
    <location>
        <begin position="227"/>
        <end position="253"/>
    </location>
</feature>
<dbReference type="PROSITE" id="PS50157">
    <property type="entry name" value="ZINC_FINGER_C2H2_2"/>
    <property type="match status" value="4"/>
</dbReference>
<gene>
    <name evidence="4" type="ORF">Nepgr_033025</name>
</gene>
<sequence>MADSKDHQELKYVCKLCKKRYPSGKSLGGHMRSHVIANSRSAVRKVKSAAQKASIFHGGGSEGKKEGEFRVDNGGGGAGNSGYGLREKPKKTWRPVDSSFTLKQGSDCKLCVRRFQSQKALCDHLSSHSAKQRRFMKYNVDDDDDDDADNVVHGETNRRKRLRGVRYKNLAIDSFSLPNCSSSNSEIEHEQEEIAISLMMLSRDSGLRSGGSGGVNFKAESSDKNSVIVKGGSSSKHVGTAKRKHLNSGSNANQTMKIMQAESKNFKCAETESSDSGYFEDGAKELESDDSVDGFIRNLGFKKPKVDYGSKFETSDPKLGNSEGDRKSNGNCSSEKALVMADECYTVHRAQMEHNFSSSTRRRGDFNTHIVNEFFTKKIKQDFVSHEAQKNGRCDSNHKCSVCNKNFKNRPSLCRHTVMHKNMTLRNAEKRVIFPRKTKEHKCPYCLKVFRSGQALGGHKRSHVICGSSTSDAAEPSSLVEKKPQLLDLNFPAPMEEEVSRSG</sequence>
<feature type="region of interest" description="Disordered" evidence="2">
    <location>
        <begin position="310"/>
        <end position="332"/>
    </location>
</feature>
<accession>A0AAD3Y696</accession>
<name>A0AAD3Y696_NEPGR</name>
<dbReference type="InterPro" id="IPR036236">
    <property type="entry name" value="Znf_C2H2_sf"/>
</dbReference>
<keyword evidence="1" id="KW-0479">Metal-binding</keyword>
<feature type="compositionally biased region" description="Gly residues" evidence="2">
    <location>
        <begin position="73"/>
        <end position="82"/>
    </location>
</feature>
<evidence type="ECO:0000256" key="1">
    <source>
        <dbReference type="PROSITE-ProRule" id="PRU00042"/>
    </source>
</evidence>
<keyword evidence="1" id="KW-0863">Zinc-finger</keyword>
<dbReference type="PANTHER" id="PTHR46869:SF1">
    <property type="entry name" value="C2H2-LIKE ZINC FINGER PROTEIN"/>
    <property type="match status" value="1"/>
</dbReference>
<evidence type="ECO:0000313" key="4">
    <source>
        <dbReference type="EMBL" id="GMH31182.1"/>
    </source>
</evidence>
<evidence type="ECO:0000256" key="2">
    <source>
        <dbReference type="SAM" id="MobiDB-lite"/>
    </source>
</evidence>
<evidence type="ECO:0000259" key="3">
    <source>
        <dbReference type="PROSITE" id="PS50157"/>
    </source>
</evidence>
<dbReference type="EMBL" id="BSYO01000039">
    <property type="protein sequence ID" value="GMH31182.1"/>
    <property type="molecule type" value="Genomic_DNA"/>
</dbReference>
<evidence type="ECO:0000313" key="5">
    <source>
        <dbReference type="Proteomes" id="UP001279734"/>
    </source>
</evidence>
<feature type="domain" description="C2H2-type" evidence="3">
    <location>
        <begin position="441"/>
        <end position="463"/>
    </location>
</feature>
<dbReference type="AlphaFoldDB" id="A0AAD3Y696"/>
<feature type="domain" description="C2H2-type" evidence="3">
    <location>
        <begin position="106"/>
        <end position="133"/>
    </location>
</feature>
<protein>
    <recommendedName>
        <fullName evidence="3">C2H2-type domain-containing protein</fullName>
    </recommendedName>
</protein>
<proteinExistence type="predicted"/>
<dbReference type="GO" id="GO:0008270">
    <property type="term" value="F:zinc ion binding"/>
    <property type="evidence" value="ECO:0007669"/>
    <property type="project" value="UniProtKB-KW"/>
</dbReference>
<feature type="domain" description="C2H2-type" evidence="3">
    <location>
        <begin position="12"/>
        <end position="34"/>
    </location>
</feature>
<dbReference type="PANTHER" id="PTHR46869">
    <property type="entry name" value="C2H2-LIKE ZINC FINGER PROTEIN"/>
    <property type="match status" value="1"/>
</dbReference>
<organism evidence="4 5">
    <name type="scientific">Nepenthes gracilis</name>
    <name type="common">Slender pitcher plant</name>
    <dbReference type="NCBI Taxonomy" id="150966"/>
    <lineage>
        <taxon>Eukaryota</taxon>
        <taxon>Viridiplantae</taxon>
        <taxon>Streptophyta</taxon>
        <taxon>Embryophyta</taxon>
        <taxon>Tracheophyta</taxon>
        <taxon>Spermatophyta</taxon>
        <taxon>Magnoliopsida</taxon>
        <taxon>eudicotyledons</taxon>
        <taxon>Gunneridae</taxon>
        <taxon>Pentapetalae</taxon>
        <taxon>Caryophyllales</taxon>
        <taxon>Nepenthaceae</taxon>
        <taxon>Nepenthes</taxon>
    </lineage>
</organism>
<dbReference type="PROSITE" id="PS00028">
    <property type="entry name" value="ZINC_FINGER_C2H2_1"/>
    <property type="match status" value="4"/>
</dbReference>
<dbReference type="Proteomes" id="UP001279734">
    <property type="component" value="Unassembled WGS sequence"/>
</dbReference>
<reference evidence="4" key="1">
    <citation type="submission" date="2023-05" db="EMBL/GenBank/DDBJ databases">
        <title>Nepenthes gracilis genome sequencing.</title>
        <authorList>
            <person name="Fukushima K."/>
        </authorList>
    </citation>
    <scope>NUCLEOTIDE SEQUENCE</scope>
    <source>
        <strain evidence="4">SING2019-196</strain>
    </source>
</reference>
<feature type="domain" description="C2H2-type" evidence="3">
    <location>
        <begin position="398"/>
        <end position="420"/>
    </location>
</feature>
<dbReference type="Pfam" id="PF13912">
    <property type="entry name" value="zf-C2H2_6"/>
    <property type="match status" value="3"/>
</dbReference>
<dbReference type="Gene3D" id="3.30.160.60">
    <property type="entry name" value="Classic Zinc Finger"/>
    <property type="match status" value="2"/>
</dbReference>
<feature type="region of interest" description="Disordered" evidence="2">
    <location>
        <begin position="54"/>
        <end position="90"/>
    </location>
</feature>
<comment type="caution">
    <text evidence="4">The sequence shown here is derived from an EMBL/GenBank/DDBJ whole genome shotgun (WGS) entry which is preliminary data.</text>
</comment>
<dbReference type="InterPro" id="IPR013087">
    <property type="entry name" value="Znf_C2H2_type"/>
</dbReference>
<dbReference type="Pfam" id="PF00096">
    <property type="entry name" value="zf-C2H2"/>
    <property type="match status" value="1"/>
</dbReference>
<dbReference type="SMART" id="SM00355">
    <property type="entry name" value="ZnF_C2H2"/>
    <property type="match status" value="4"/>
</dbReference>